<dbReference type="SMART" id="SM00862">
    <property type="entry name" value="Trans_reg_C"/>
    <property type="match status" value="1"/>
</dbReference>
<keyword evidence="2" id="KW-0802">TPR repeat</keyword>
<dbReference type="OrthoDB" id="1971692at2"/>
<sequence>MIASFGNYRLDTDNYLLLEDNKPVEVEPQVFAVLQTLIDNRHRVVTKQDLIDAIWNGRIMSDAAISSRIKSARQAIGDDGRAQRVIKTVHGVGFRFIAEVNVTASPGGNFRLAGPGAHATERVDDERPSILVLPFSQTGNSAPSILPQGLAHDIITGLSRLRWLKVISRSSAFKLSSSEEDLQRLLALTTVRYCLSGFVDTAGRQAHFSFELTDLQSGAIILADHIAMSRDQVNEVRTDITRRITSILEIQISEHEAQRAQLKSTENLDAWEAYHLATAHLYRFTAKDNEKATALFRHAVQLEPRFARAHAGLSAAEFQNAFNMYAGIDRNQAVQNAVQSAERSIELDRLDPLANFVMGRSHWLRGETEHSIAWLERALSLNPNYAHGYYAHGLASLMTSNERRGYDNAEHAVSLSPLDPFLYGFYGIKAFSYLADEDLENARVWAEKAALQPEAIVVMDMLAAAICEMNSDLLAARKWMERGKNRRADIDSDYFFEALPFGQGNIRSLITSSLMRLGL</sequence>
<dbReference type="SUPFAM" id="SSF46894">
    <property type="entry name" value="C-terminal effector domain of the bipartite response regulators"/>
    <property type="match status" value="1"/>
</dbReference>
<dbReference type="GO" id="GO:0003677">
    <property type="term" value="F:DNA binding"/>
    <property type="evidence" value="ECO:0007669"/>
    <property type="project" value="UniProtKB-UniRule"/>
</dbReference>
<dbReference type="PROSITE" id="PS50005">
    <property type="entry name" value="TPR"/>
    <property type="match status" value="1"/>
</dbReference>
<organism evidence="5 6">
    <name type="scientific">Seongchinamella unica</name>
    <dbReference type="NCBI Taxonomy" id="2547392"/>
    <lineage>
        <taxon>Bacteria</taxon>
        <taxon>Pseudomonadati</taxon>
        <taxon>Pseudomonadota</taxon>
        <taxon>Gammaproteobacteria</taxon>
        <taxon>Cellvibrionales</taxon>
        <taxon>Halieaceae</taxon>
        <taxon>Seongchinamella</taxon>
    </lineage>
</organism>
<dbReference type="InterPro" id="IPR011990">
    <property type="entry name" value="TPR-like_helical_dom_sf"/>
</dbReference>
<feature type="repeat" description="TPR" evidence="2">
    <location>
        <begin position="352"/>
        <end position="385"/>
    </location>
</feature>
<dbReference type="Pfam" id="PF13181">
    <property type="entry name" value="TPR_8"/>
    <property type="match status" value="1"/>
</dbReference>
<dbReference type="PANTHER" id="PTHR12558">
    <property type="entry name" value="CELL DIVISION CYCLE 16,23,27"/>
    <property type="match status" value="1"/>
</dbReference>
<reference evidence="5 6" key="1">
    <citation type="submission" date="2019-03" db="EMBL/GenBank/DDBJ databases">
        <title>Seongchinamella monodicae gen. nov., sp. nov., a novel member of the Gammaproteobacteria isolated from a tidal mudflat of beach.</title>
        <authorList>
            <person name="Yang H.G."/>
            <person name="Kang J.W."/>
            <person name="Lee S.D."/>
        </authorList>
    </citation>
    <scope>NUCLEOTIDE SEQUENCE [LARGE SCALE GENOMIC DNA]</scope>
    <source>
        <strain evidence="5 6">GH4-78</strain>
    </source>
</reference>
<evidence type="ECO:0000313" key="6">
    <source>
        <dbReference type="Proteomes" id="UP000295554"/>
    </source>
</evidence>
<dbReference type="SUPFAM" id="SSF48452">
    <property type="entry name" value="TPR-like"/>
    <property type="match status" value="1"/>
</dbReference>
<keyword evidence="6" id="KW-1185">Reference proteome</keyword>
<protein>
    <submittedName>
        <fullName evidence="5">Transcriptional regulator</fullName>
    </submittedName>
</protein>
<feature type="DNA-binding region" description="OmpR/PhoB-type" evidence="3">
    <location>
        <begin position="1"/>
        <end position="98"/>
    </location>
</feature>
<evidence type="ECO:0000256" key="1">
    <source>
        <dbReference type="ARBA" id="ARBA00023125"/>
    </source>
</evidence>
<dbReference type="EMBL" id="SMSE01000002">
    <property type="protein sequence ID" value="TDG13439.1"/>
    <property type="molecule type" value="Genomic_DNA"/>
</dbReference>
<dbReference type="Pfam" id="PF00486">
    <property type="entry name" value="Trans_reg_C"/>
    <property type="match status" value="1"/>
</dbReference>
<dbReference type="Gene3D" id="1.25.40.10">
    <property type="entry name" value="Tetratricopeptide repeat domain"/>
    <property type="match status" value="1"/>
</dbReference>
<dbReference type="GO" id="GO:0006355">
    <property type="term" value="P:regulation of DNA-templated transcription"/>
    <property type="evidence" value="ECO:0007669"/>
    <property type="project" value="InterPro"/>
</dbReference>
<dbReference type="Gene3D" id="1.10.10.10">
    <property type="entry name" value="Winged helix-like DNA-binding domain superfamily/Winged helix DNA-binding domain"/>
    <property type="match status" value="1"/>
</dbReference>
<dbReference type="PANTHER" id="PTHR12558:SF33">
    <property type="entry name" value="BLL7664 PROTEIN"/>
    <property type="match status" value="1"/>
</dbReference>
<comment type="caution">
    <text evidence="5">The sequence shown here is derived from an EMBL/GenBank/DDBJ whole genome shotgun (WGS) entry which is preliminary data.</text>
</comment>
<dbReference type="InterPro" id="IPR001867">
    <property type="entry name" value="OmpR/PhoB-type_DNA-bd"/>
</dbReference>
<evidence type="ECO:0000313" key="5">
    <source>
        <dbReference type="EMBL" id="TDG13439.1"/>
    </source>
</evidence>
<keyword evidence="1 3" id="KW-0238">DNA-binding</keyword>
<dbReference type="GO" id="GO:0000160">
    <property type="term" value="P:phosphorelay signal transduction system"/>
    <property type="evidence" value="ECO:0007669"/>
    <property type="project" value="InterPro"/>
</dbReference>
<proteinExistence type="predicted"/>
<dbReference type="Proteomes" id="UP000295554">
    <property type="component" value="Unassembled WGS sequence"/>
</dbReference>
<evidence type="ECO:0000259" key="4">
    <source>
        <dbReference type="PROSITE" id="PS51755"/>
    </source>
</evidence>
<gene>
    <name evidence="5" type="ORF">E2F43_07825</name>
</gene>
<evidence type="ECO:0000256" key="3">
    <source>
        <dbReference type="PROSITE-ProRule" id="PRU01091"/>
    </source>
</evidence>
<dbReference type="InterPro" id="IPR036388">
    <property type="entry name" value="WH-like_DNA-bd_sf"/>
</dbReference>
<feature type="domain" description="OmpR/PhoB-type" evidence="4">
    <location>
        <begin position="1"/>
        <end position="98"/>
    </location>
</feature>
<dbReference type="AlphaFoldDB" id="A0A4R5LRE7"/>
<dbReference type="RefSeq" id="WP_133211413.1">
    <property type="nucleotide sequence ID" value="NZ_SMSE01000002.1"/>
</dbReference>
<dbReference type="CDD" id="cd00383">
    <property type="entry name" value="trans_reg_C"/>
    <property type="match status" value="1"/>
</dbReference>
<dbReference type="PROSITE" id="PS51755">
    <property type="entry name" value="OMPR_PHOB"/>
    <property type="match status" value="1"/>
</dbReference>
<evidence type="ECO:0000256" key="2">
    <source>
        <dbReference type="PROSITE-ProRule" id="PRU00339"/>
    </source>
</evidence>
<dbReference type="InterPro" id="IPR016032">
    <property type="entry name" value="Sig_transdc_resp-reg_C-effctor"/>
</dbReference>
<accession>A0A4R5LRE7</accession>
<name>A0A4R5LRE7_9GAMM</name>
<dbReference type="InterPro" id="IPR019734">
    <property type="entry name" value="TPR_rpt"/>
</dbReference>